<feature type="compositionally biased region" description="Polar residues" evidence="3">
    <location>
        <begin position="224"/>
        <end position="236"/>
    </location>
</feature>
<dbReference type="EMBL" id="CASHTH010002855">
    <property type="protein sequence ID" value="CAI8036263.1"/>
    <property type="molecule type" value="Genomic_DNA"/>
</dbReference>
<dbReference type="InterPro" id="IPR050117">
    <property type="entry name" value="MAPK"/>
</dbReference>
<keyword evidence="4" id="KW-0472">Membrane</keyword>
<keyword evidence="1" id="KW-0547">Nucleotide-binding</keyword>
<feature type="region of interest" description="Disordered" evidence="3">
    <location>
        <begin position="215"/>
        <end position="260"/>
    </location>
</feature>
<keyword evidence="4" id="KW-0812">Transmembrane</keyword>
<dbReference type="GO" id="GO:0004672">
    <property type="term" value="F:protein kinase activity"/>
    <property type="evidence" value="ECO:0007669"/>
    <property type="project" value="InterPro"/>
</dbReference>
<dbReference type="PROSITE" id="PS50011">
    <property type="entry name" value="PROTEIN_KINASE_DOM"/>
    <property type="match status" value="1"/>
</dbReference>
<comment type="caution">
    <text evidence="6">The sequence shown here is derived from an EMBL/GenBank/DDBJ whole genome shotgun (WGS) entry which is preliminary data.</text>
</comment>
<protein>
    <submittedName>
        <fullName evidence="6">Cyclin-dependent kinase-like 2</fullName>
    </submittedName>
</protein>
<dbReference type="SUPFAM" id="SSF56112">
    <property type="entry name" value="Protein kinase-like (PK-like)"/>
    <property type="match status" value="1"/>
</dbReference>
<feature type="transmembrane region" description="Helical" evidence="4">
    <location>
        <begin position="270"/>
        <end position="290"/>
    </location>
</feature>
<evidence type="ECO:0000256" key="2">
    <source>
        <dbReference type="ARBA" id="ARBA00022840"/>
    </source>
</evidence>
<feature type="domain" description="Protein kinase" evidence="5">
    <location>
        <begin position="1"/>
        <end position="97"/>
    </location>
</feature>
<sequence length="291" mass="32682">MFSEMLTGEPLFPGESDIDQLHLIMKCFGNLIGHHREIFRRNPLFIGMRLPEAREVESLDRRYHQLSHSSMDIVKWALRLDPSDRPSCSQLLRHELFTRNGWIPKFTAELRVNIEKEFAENPLLNNLGIAIYGSVHEAKLREIAEKKAHQEVAQVHSGVKSTLESKALDTDSRVRRKEKKKRAKKDVFLTRDKAPRGLLTEGQVSTSVSKKPALTDVSTKLPPTVSQTSLTASQAPVLSPLHPTSLRQLPPTPVLSSPHTFESLPPVSQIGLLIFFVITAQITLLGLNVVK</sequence>
<dbReference type="PANTHER" id="PTHR24055">
    <property type="entry name" value="MITOGEN-ACTIVATED PROTEIN KINASE"/>
    <property type="match status" value="1"/>
</dbReference>
<accession>A0AA35WWB5</accession>
<evidence type="ECO:0000259" key="5">
    <source>
        <dbReference type="PROSITE" id="PS50011"/>
    </source>
</evidence>
<evidence type="ECO:0000313" key="7">
    <source>
        <dbReference type="Proteomes" id="UP001174909"/>
    </source>
</evidence>
<reference evidence="6" key="1">
    <citation type="submission" date="2023-03" db="EMBL/GenBank/DDBJ databases">
        <authorList>
            <person name="Steffen K."/>
            <person name="Cardenas P."/>
        </authorList>
    </citation>
    <scope>NUCLEOTIDE SEQUENCE</scope>
</reference>
<organism evidence="6 7">
    <name type="scientific">Geodia barretti</name>
    <name type="common">Barrett's horny sponge</name>
    <dbReference type="NCBI Taxonomy" id="519541"/>
    <lineage>
        <taxon>Eukaryota</taxon>
        <taxon>Metazoa</taxon>
        <taxon>Porifera</taxon>
        <taxon>Demospongiae</taxon>
        <taxon>Heteroscleromorpha</taxon>
        <taxon>Tetractinellida</taxon>
        <taxon>Astrophorina</taxon>
        <taxon>Geodiidae</taxon>
        <taxon>Geodia</taxon>
    </lineage>
</organism>
<dbReference type="AlphaFoldDB" id="A0AA35WWB5"/>
<evidence type="ECO:0000256" key="1">
    <source>
        <dbReference type="ARBA" id="ARBA00022741"/>
    </source>
</evidence>
<evidence type="ECO:0000256" key="3">
    <source>
        <dbReference type="SAM" id="MobiDB-lite"/>
    </source>
</evidence>
<keyword evidence="6" id="KW-0808">Transferase</keyword>
<evidence type="ECO:0000256" key="4">
    <source>
        <dbReference type="SAM" id="Phobius"/>
    </source>
</evidence>
<keyword evidence="4" id="KW-1133">Transmembrane helix</keyword>
<evidence type="ECO:0000313" key="6">
    <source>
        <dbReference type="EMBL" id="CAI8036263.1"/>
    </source>
</evidence>
<dbReference type="GO" id="GO:0005524">
    <property type="term" value="F:ATP binding"/>
    <property type="evidence" value="ECO:0007669"/>
    <property type="project" value="UniProtKB-KW"/>
</dbReference>
<keyword evidence="2" id="KW-0067">ATP-binding</keyword>
<dbReference type="InterPro" id="IPR011009">
    <property type="entry name" value="Kinase-like_dom_sf"/>
</dbReference>
<proteinExistence type="predicted"/>
<dbReference type="InterPro" id="IPR000719">
    <property type="entry name" value="Prot_kinase_dom"/>
</dbReference>
<gene>
    <name evidence="6" type="ORF">GBAR_LOCUS20332</name>
</gene>
<keyword evidence="6" id="KW-0418">Kinase</keyword>
<name>A0AA35WWB5_GEOBA</name>
<dbReference type="Proteomes" id="UP001174909">
    <property type="component" value="Unassembled WGS sequence"/>
</dbReference>
<keyword evidence="7" id="KW-1185">Reference proteome</keyword>
<dbReference type="Gene3D" id="1.10.510.10">
    <property type="entry name" value="Transferase(Phosphotransferase) domain 1"/>
    <property type="match status" value="1"/>
</dbReference>